<evidence type="ECO:0000313" key="2">
    <source>
        <dbReference type="Proteomes" id="UP000599578"/>
    </source>
</evidence>
<name>A0A917ZII8_9GAMM</name>
<evidence type="ECO:0000313" key="1">
    <source>
        <dbReference type="EMBL" id="GGO83856.1"/>
    </source>
</evidence>
<organism evidence="1 2">
    <name type="scientific">Marinobacterium nitratireducens</name>
    <dbReference type="NCBI Taxonomy" id="518897"/>
    <lineage>
        <taxon>Bacteria</taxon>
        <taxon>Pseudomonadati</taxon>
        <taxon>Pseudomonadota</taxon>
        <taxon>Gammaproteobacteria</taxon>
        <taxon>Oceanospirillales</taxon>
        <taxon>Oceanospirillaceae</taxon>
        <taxon>Marinobacterium</taxon>
    </lineage>
</organism>
<dbReference type="Proteomes" id="UP000599578">
    <property type="component" value="Unassembled WGS sequence"/>
</dbReference>
<gene>
    <name evidence="1" type="ORF">GCM10011348_28750</name>
</gene>
<keyword evidence="2" id="KW-1185">Reference proteome</keyword>
<protein>
    <submittedName>
        <fullName evidence="1">Uncharacterized protein</fullName>
    </submittedName>
</protein>
<proteinExistence type="predicted"/>
<reference evidence="1 2" key="1">
    <citation type="journal article" date="2014" name="Int. J. Syst. Evol. Microbiol.">
        <title>Complete genome sequence of Corynebacterium casei LMG S-19264T (=DSM 44701T), isolated from a smear-ripened cheese.</title>
        <authorList>
            <consortium name="US DOE Joint Genome Institute (JGI-PGF)"/>
            <person name="Walter F."/>
            <person name="Albersmeier A."/>
            <person name="Kalinowski J."/>
            <person name="Ruckert C."/>
        </authorList>
    </citation>
    <scope>NUCLEOTIDE SEQUENCE [LARGE SCALE GENOMIC DNA]</scope>
    <source>
        <strain evidence="1 2">CGMCC 1.7286</strain>
    </source>
</reference>
<accession>A0A917ZII8</accession>
<sequence>MIAGQIGTAAKHRNRRLLLFGWQLLGDEHGVVAALGRQSVEQFGGADLTDARETPVSRG</sequence>
<dbReference type="AlphaFoldDB" id="A0A917ZII8"/>
<dbReference type="EMBL" id="BMLT01000007">
    <property type="protein sequence ID" value="GGO83856.1"/>
    <property type="molecule type" value="Genomic_DNA"/>
</dbReference>
<comment type="caution">
    <text evidence="1">The sequence shown here is derived from an EMBL/GenBank/DDBJ whole genome shotgun (WGS) entry which is preliminary data.</text>
</comment>